<dbReference type="PROSITE" id="PS50056">
    <property type="entry name" value="TYR_PHOSPHATASE_2"/>
    <property type="match status" value="1"/>
</dbReference>
<dbReference type="Pfam" id="PF13350">
    <property type="entry name" value="Y_phosphatase3"/>
    <property type="match status" value="1"/>
</dbReference>
<comment type="similarity">
    <text evidence="1">Belongs to the protein-tyrosine phosphatase family.</text>
</comment>
<dbReference type="SUPFAM" id="SSF52799">
    <property type="entry name" value="(Phosphotyrosine protein) phosphatases II"/>
    <property type="match status" value="1"/>
</dbReference>
<gene>
    <name evidence="3" type="ORF">E6C70_02040</name>
</gene>
<protein>
    <submittedName>
        <fullName evidence="3">Tyrosine-protein phosphatase</fullName>
    </submittedName>
</protein>
<proteinExistence type="inferred from homology"/>
<dbReference type="AlphaFoldDB" id="A0A4S4FVG6"/>
<feature type="domain" description="Tyrosine specific protein phosphatases" evidence="2">
    <location>
        <begin position="113"/>
        <end position="162"/>
    </location>
</feature>
<accession>A0A4S4FVG6</accession>
<dbReference type="InterPro" id="IPR016130">
    <property type="entry name" value="Tyr_Pase_AS"/>
</dbReference>
<dbReference type="Proteomes" id="UP000307380">
    <property type="component" value="Unassembled WGS sequence"/>
</dbReference>
<dbReference type="EMBL" id="SSSN01000003">
    <property type="protein sequence ID" value="THG34890.1"/>
    <property type="molecule type" value="Genomic_DNA"/>
</dbReference>
<evidence type="ECO:0000313" key="3">
    <source>
        <dbReference type="EMBL" id="THG34890.1"/>
    </source>
</evidence>
<dbReference type="PROSITE" id="PS00383">
    <property type="entry name" value="TYR_PHOSPHATASE_1"/>
    <property type="match status" value="1"/>
</dbReference>
<dbReference type="InterPro" id="IPR029021">
    <property type="entry name" value="Prot-tyrosine_phosphatase-like"/>
</dbReference>
<evidence type="ECO:0000256" key="1">
    <source>
        <dbReference type="ARBA" id="ARBA00009580"/>
    </source>
</evidence>
<organism evidence="3 4">
    <name type="scientific">Orlajensenia flava</name>
    <dbReference type="NCBI Taxonomy" id="2565934"/>
    <lineage>
        <taxon>Bacteria</taxon>
        <taxon>Bacillati</taxon>
        <taxon>Actinomycetota</taxon>
        <taxon>Actinomycetes</taxon>
        <taxon>Micrococcales</taxon>
        <taxon>Microbacteriaceae</taxon>
        <taxon>Orlajensenia</taxon>
    </lineage>
</organism>
<evidence type="ECO:0000259" key="2">
    <source>
        <dbReference type="PROSITE" id="PS50056"/>
    </source>
</evidence>
<sequence length="244" mass="25748">MAAQRLDVPGTFNFRDVGGYPCAGGVVKHGVLYRSDGLARLDDAGRAALASRNVRTVIDLRDGYEVASMPDALDGLDVTTVSLPVFEGSGASQGDGVITLEALYERMVTQHAPVVVQALRTIAEHRDGAVVVHCTAGKDRTGVVIALALLAVGVPRDVVIEDYAATQANLAGEWLEGMIALLATYNVVDSPEIRVLMGGSPAEAITSVIDLIEQRHGSVREYLLSAGLTLGELGDLESRLVDRA</sequence>
<dbReference type="OrthoDB" id="1188001at2"/>
<keyword evidence="4" id="KW-1185">Reference proteome</keyword>
<dbReference type="GO" id="GO:0004721">
    <property type="term" value="F:phosphoprotein phosphatase activity"/>
    <property type="evidence" value="ECO:0007669"/>
    <property type="project" value="InterPro"/>
</dbReference>
<dbReference type="RefSeq" id="WP_136421773.1">
    <property type="nucleotide sequence ID" value="NZ_OZ241748.1"/>
</dbReference>
<dbReference type="Gene3D" id="3.90.190.10">
    <property type="entry name" value="Protein tyrosine phosphatase superfamily"/>
    <property type="match status" value="1"/>
</dbReference>
<reference evidence="3 4" key="1">
    <citation type="submission" date="2019-04" db="EMBL/GenBank/DDBJ databases">
        <authorList>
            <person name="Jiang L."/>
        </authorList>
    </citation>
    <scope>NUCLEOTIDE SEQUENCE [LARGE SCALE GENOMIC DNA]</scope>
    <source>
        <strain evidence="3 4">YIM 131861</strain>
    </source>
</reference>
<dbReference type="PANTHER" id="PTHR31126:SF1">
    <property type="entry name" value="TYROSINE SPECIFIC PROTEIN PHOSPHATASES DOMAIN-CONTAINING PROTEIN"/>
    <property type="match status" value="1"/>
</dbReference>
<dbReference type="PANTHER" id="PTHR31126">
    <property type="entry name" value="TYROSINE-PROTEIN PHOSPHATASE"/>
    <property type="match status" value="1"/>
</dbReference>
<dbReference type="InterPro" id="IPR026893">
    <property type="entry name" value="Tyr/Ser_Pase_IphP-type"/>
</dbReference>
<name>A0A4S4FVG6_9MICO</name>
<comment type="caution">
    <text evidence="3">The sequence shown here is derived from an EMBL/GenBank/DDBJ whole genome shotgun (WGS) entry which is preliminary data.</text>
</comment>
<dbReference type="InterPro" id="IPR000387">
    <property type="entry name" value="Tyr_Pase_dom"/>
</dbReference>
<evidence type="ECO:0000313" key="4">
    <source>
        <dbReference type="Proteomes" id="UP000307380"/>
    </source>
</evidence>